<keyword evidence="1" id="KW-0808">Transferase</keyword>
<dbReference type="EMBL" id="GGEC01017926">
    <property type="protein sequence ID" value="MBW98409.1"/>
    <property type="molecule type" value="Transcribed_RNA"/>
</dbReference>
<sequence>MSLTLSLLNTRKTRTGCARLVIFLFSLVVAPNSRMELITTSILLKRLCQLLSGEAA</sequence>
<protein>
    <submittedName>
        <fullName evidence="1">Putative methyltransferase PMT23</fullName>
    </submittedName>
</protein>
<dbReference type="EMBL" id="GGEC01017929">
    <property type="protein sequence ID" value="MBW98412.1"/>
    <property type="molecule type" value="Transcribed_RNA"/>
</dbReference>
<name>A0A2P2JY58_RHIMU</name>
<organism evidence="1">
    <name type="scientific">Rhizophora mucronata</name>
    <name type="common">Asiatic mangrove</name>
    <dbReference type="NCBI Taxonomy" id="61149"/>
    <lineage>
        <taxon>Eukaryota</taxon>
        <taxon>Viridiplantae</taxon>
        <taxon>Streptophyta</taxon>
        <taxon>Embryophyta</taxon>
        <taxon>Tracheophyta</taxon>
        <taxon>Spermatophyta</taxon>
        <taxon>Magnoliopsida</taxon>
        <taxon>eudicotyledons</taxon>
        <taxon>Gunneridae</taxon>
        <taxon>Pentapetalae</taxon>
        <taxon>rosids</taxon>
        <taxon>fabids</taxon>
        <taxon>Malpighiales</taxon>
        <taxon>Rhizophoraceae</taxon>
        <taxon>Rhizophora</taxon>
    </lineage>
</organism>
<accession>A0A2P2JY58</accession>
<dbReference type="AlphaFoldDB" id="A0A2P2JY58"/>
<keyword evidence="1" id="KW-0489">Methyltransferase</keyword>
<dbReference type="GO" id="GO:0008168">
    <property type="term" value="F:methyltransferase activity"/>
    <property type="evidence" value="ECO:0007669"/>
    <property type="project" value="UniProtKB-KW"/>
</dbReference>
<proteinExistence type="predicted"/>
<dbReference type="GO" id="GO:0032259">
    <property type="term" value="P:methylation"/>
    <property type="evidence" value="ECO:0007669"/>
    <property type="project" value="UniProtKB-KW"/>
</dbReference>
<evidence type="ECO:0000313" key="1">
    <source>
        <dbReference type="EMBL" id="MBW98409.1"/>
    </source>
</evidence>
<reference evidence="1" key="1">
    <citation type="submission" date="2018-02" db="EMBL/GenBank/DDBJ databases">
        <title>Rhizophora mucronata_Transcriptome.</title>
        <authorList>
            <person name="Meera S.P."/>
            <person name="Sreeshan A."/>
            <person name="Augustine A."/>
        </authorList>
    </citation>
    <scope>NUCLEOTIDE SEQUENCE</scope>
    <source>
        <tissue evidence="1">Leaf</tissue>
    </source>
</reference>